<evidence type="ECO:0000256" key="4">
    <source>
        <dbReference type="ARBA" id="ARBA00023163"/>
    </source>
</evidence>
<evidence type="ECO:0000256" key="2">
    <source>
        <dbReference type="ARBA" id="ARBA00023015"/>
    </source>
</evidence>
<dbReference type="GO" id="GO:0000981">
    <property type="term" value="F:DNA-binding transcription factor activity, RNA polymerase II-specific"/>
    <property type="evidence" value="ECO:0007669"/>
    <property type="project" value="InterPro"/>
</dbReference>
<evidence type="ECO:0000256" key="5">
    <source>
        <dbReference type="ARBA" id="ARBA00023242"/>
    </source>
</evidence>
<feature type="region of interest" description="Disordered" evidence="6">
    <location>
        <begin position="100"/>
        <end position="119"/>
    </location>
</feature>
<dbReference type="PANTHER" id="PTHR31845">
    <property type="entry name" value="FINGER DOMAIN PROTEIN, PUTATIVE-RELATED"/>
    <property type="match status" value="1"/>
</dbReference>
<keyword evidence="4" id="KW-0804">Transcription</keyword>
<evidence type="ECO:0000256" key="3">
    <source>
        <dbReference type="ARBA" id="ARBA00023125"/>
    </source>
</evidence>
<dbReference type="GeneID" id="54284352"/>
<proteinExistence type="predicted"/>
<evidence type="ECO:0000256" key="6">
    <source>
        <dbReference type="SAM" id="MobiDB-lite"/>
    </source>
</evidence>
<evidence type="ECO:0000313" key="7">
    <source>
        <dbReference type="EMBL" id="KAF2018792.1"/>
    </source>
</evidence>
<dbReference type="AlphaFoldDB" id="A0A6A5XZZ7"/>
<dbReference type="GO" id="GO:0005634">
    <property type="term" value="C:nucleus"/>
    <property type="evidence" value="ECO:0007669"/>
    <property type="project" value="UniProtKB-SubCell"/>
</dbReference>
<dbReference type="Proteomes" id="UP000799778">
    <property type="component" value="Unassembled WGS sequence"/>
</dbReference>
<dbReference type="CDD" id="cd12148">
    <property type="entry name" value="fungal_TF_MHR"/>
    <property type="match status" value="1"/>
</dbReference>
<dbReference type="GO" id="GO:0008270">
    <property type="term" value="F:zinc ion binding"/>
    <property type="evidence" value="ECO:0007669"/>
    <property type="project" value="InterPro"/>
</dbReference>
<dbReference type="CDD" id="cd00067">
    <property type="entry name" value="GAL4"/>
    <property type="match status" value="1"/>
</dbReference>
<organism evidence="7 8">
    <name type="scientific">Aaosphaeria arxii CBS 175.79</name>
    <dbReference type="NCBI Taxonomy" id="1450172"/>
    <lineage>
        <taxon>Eukaryota</taxon>
        <taxon>Fungi</taxon>
        <taxon>Dikarya</taxon>
        <taxon>Ascomycota</taxon>
        <taxon>Pezizomycotina</taxon>
        <taxon>Dothideomycetes</taxon>
        <taxon>Pleosporomycetidae</taxon>
        <taxon>Pleosporales</taxon>
        <taxon>Pleosporales incertae sedis</taxon>
        <taxon>Aaosphaeria</taxon>
    </lineage>
</organism>
<comment type="subcellular location">
    <subcellularLocation>
        <location evidence="1">Nucleus</location>
    </subcellularLocation>
</comment>
<keyword evidence="5" id="KW-0539">Nucleus</keyword>
<dbReference type="RefSeq" id="XP_033387131.1">
    <property type="nucleotide sequence ID" value="XM_033526955.1"/>
</dbReference>
<dbReference type="InterPro" id="IPR051089">
    <property type="entry name" value="prtT"/>
</dbReference>
<keyword evidence="3" id="KW-0238">DNA-binding</keyword>
<evidence type="ECO:0008006" key="9">
    <source>
        <dbReference type="Google" id="ProtNLM"/>
    </source>
</evidence>
<name>A0A6A5XZZ7_9PLEO</name>
<dbReference type="EMBL" id="ML978067">
    <property type="protein sequence ID" value="KAF2018792.1"/>
    <property type="molecule type" value="Genomic_DNA"/>
</dbReference>
<evidence type="ECO:0000313" key="8">
    <source>
        <dbReference type="Proteomes" id="UP000799778"/>
    </source>
</evidence>
<protein>
    <recommendedName>
        <fullName evidence="9">Transcription factor domain-containing protein</fullName>
    </recommendedName>
</protein>
<reference evidence="7" key="1">
    <citation type="journal article" date="2020" name="Stud. Mycol.">
        <title>101 Dothideomycetes genomes: a test case for predicting lifestyles and emergence of pathogens.</title>
        <authorList>
            <person name="Haridas S."/>
            <person name="Albert R."/>
            <person name="Binder M."/>
            <person name="Bloem J."/>
            <person name="Labutti K."/>
            <person name="Salamov A."/>
            <person name="Andreopoulos B."/>
            <person name="Baker S."/>
            <person name="Barry K."/>
            <person name="Bills G."/>
            <person name="Bluhm B."/>
            <person name="Cannon C."/>
            <person name="Castanera R."/>
            <person name="Culley D."/>
            <person name="Daum C."/>
            <person name="Ezra D."/>
            <person name="Gonzalez J."/>
            <person name="Henrissat B."/>
            <person name="Kuo A."/>
            <person name="Liang C."/>
            <person name="Lipzen A."/>
            <person name="Lutzoni F."/>
            <person name="Magnuson J."/>
            <person name="Mondo S."/>
            <person name="Nolan M."/>
            <person name="Ohm R."/>
            <person name="Pangilinan J."/>
            <person name="Park H.-J."/>
            <person name="Ramirez L."/>
            <person name="Alfaro M."/>
            <person name="Sun H."/>
            <person name="Tritt A."/>
            <person name="Yoshinaga Y."/>
            <person name="Zwiers L.-H."/>
            <person name="Turgeon B."/>
            <person name="Goodwin S."/>
            <person name="Spatafora J."/>
            <person name="Crous P."/>
            <person name="Grigoriev I."/>
        </authorList>
    </citation>
    <scope>NUCLEOTIDE SEQUENCE</scope>
    <source>
        <strain evidence="7">CBS 175.79</strain>
    </source>
</reference>
<dbReference type="OrthoDB" id="39175at2759"/>
<keyword evidence="2" id="KW-0805">Transcription regulation</keyword>
<dbReference type="PANTHER" id="PTHR31845:SF33">
    <property type="entry name" value="ZN(II)2CYS6 TRANSCRIPTION FACTOR (EUROFUNG)"/>
    <property type="match status" value="1"/>
</dbReference>
<dbReference type="GO" id="GO:0000976">
    <property type="term" value="F:transcription cis-regulatory region binding"/>
    <property type="evidence" value="ECO:0007669"/>
    <property type="project" value="TreeGrafter"/>
</dbReference>
<feature type="compositionally biased region" description="Polar residues" evidence="6">
    <location>
        <begin position="74"/>
        <end position="88"/>
    </location>
</feature>
<feature type="region of interest" description="Disordered" evidence="6">
    <location>
        <begin position="64"/>
        <end position="88"/>
    </location>
</feature>
<gene>
    <name evidence="7" type="ORF">BU24DRAFT_418347</name>
</gene>
<feature type="compositionally biased region" description="Polar residues" evidence="6">
    <location>
        <begin position="108"/>
        <end position="119"/>
    </location>
</feature>
<evidence type="ECO:0000256" key="1">
    <source>
        <dbReference type="ARBA" id="ARBA00004123"/>
    </source>
</evidence>
<sequence>MKCSGGPEACNRCAKAGCQCVFEPASAIRVSDPQSQSHFPLARPAPSIEAETRIPQTIAPLQRSLAKRRRLNSHEASTTPLSHHLSSGTPYSAVQHLELHENSEEEASVSTPNVSPTESRASSSCLLTWLCEAGIPVHEAEQMFRHFKLRIAPFIPALYDADFSRLPSSPIFGLATLQAVARYLPDSARLRSMLWSQLRRRLQDLIFEMPDRTSLRSIETMQGLIVLYACCEAAGPGVHLGETFGPDILTARSIAEGYALKMGLGRWSDGAPPDARFCVWWLWLYNMGHYTYMLYGCAKTMVTTPEIVKAKSYLDRTATESCIKGMLGEVELCMIWGKVHSQGGKVSKKLEDMFRSWSDDWDHLLCKAEGRHLLFHMRFARFRLHMLLTSPSEDSDQHAAASFQVHAAQTFVQTVTQASPISKDRLRYMCDFGFVMVAYACLFILKAANADAFYDRRPELIKDVEAAASLLQSFGTNNTIRPAIYGYTLQKLCAEGGIRMSGSATLSIQRPEPTILNQISAKEINSASTYNSATFDESQIMPYFGTESPILTDVDAGTGTDPNYEYLPIHDAPPDTLHNFAEFWGFNPNMFMFGGTSLENAFSDKI</sequence>
<keyword evidence="8" id="KW-1185">Reference proteome</keyword>
<dbReference type="InterPro" id="IPR001138">
    <property type="entry name" value="Zn2Cys6_DnaBD"/>
</dbReference>
<accession>A0A6A5XZZ7</accession>